<accession>A0A917FGI6</accession>
<comment type="caution">
    <text evidence="3">The sequence shown here is derived from an EMBL/GenBank/DDBJ whole genome shotgun (WGS) entry which is preliminary data.</text>
</comment>
<sequence length="170" mass="18494">MASWTVLEKQAWGDTPLRAAERVVFVRERFSWLALLFAPLVLLRYGLWLVFAAYVVVAIILGVAEQRFGLDDTVTGAVTLGFHVLIALELSALRIRKLLWQGYAEAGTVVARDILEAEHRFFAQWTPTVVSAVPPPLPPPLPPQASAVSGGRPSKQPGPVIGGLAEPYPS</sequence>
<name>A0A917FGI6_9HYPH</name>
<evidence type="ECO:0000256" key="1">
    <source>
        <dbReference type="SAM" id="MobiDB-lite"/>
    </source>
</evidence>
<dbReference type="Pfam" id="PF10947">
    <property type="entry name" value="DUF2628"/>
    <property type="match status" value="1"/>
</dbReference>
<protein>
    <recommendedName>
        <fullName evidence="5">DUF2628 domain-containing protein</fullName>
    </recommendedName>
</protein>
<organism evidence="3 4">
    <name type="scientific">Azorhizobium oxalatiphilum</name>
    <dbReference type="NCBI Taxonomy" id="980631"/>
    <lineage>
        <taxon>Bacteria</taxon>
        <taxon>Pseudomonadati</taxon>
        <taxon>Pseudomonadota</taxon>
        <taxon>Alphaproteobacteria</taxon>
        <taxon>Hyphomicrobiales</taxon>
        <taxon>Xanthobacteraceae</taxon>
        <taxon>Azorhizobium</taxon>
    </lineage>
</organism>
<feature type="region of interest" description="Disordered" evidence="1">
    <location>
        <begin position="136"/>
        <end position="170"/>
    </location>
</feature>
<dbReference type="Proteomes" id="UP000606044">
    <property type="component" value="Unassembled WGS sequence"/>
</dbReference>
<proteinExistence type="predicted"/>
<reference evidence="3" key="1">
    <citation type="journal article" date="2014" name="Int. J. Syst. Evol. Microbiol.">
        <title>Complete genome sequence of Corynebacterium casei LMG S-19264T (=DSM 44701T), isolated from a smear-ripened cheese.</title>
        <authorList>
            <consortium name="US DOE Joint Genome Institute (JGI-PGF)"/>
            <person name="Walter F."/>
            <person name="Albersmeier A."/>
            <person name="Kalinowski J."/>
            <person name="Ruckert C."/>
        </authorList>
    </citation>
    <scope>NUCLEOTIDE SEQUENCE</scope>
    <source>
        <strain evidence="3">CCM 7897</strain>
    </source>
</reference>
<keyword evidence="4" id="KW-1185">Reference proteome</keyword>
<dbReference type="InterPro" id="IPR024399">
    <property type="entry name" value="DUF2628"/>
</dbReference>
<evidence type="ECO:0000313" key="4">
    <source>
        <dbReference type="Proteomes" id="UP000606044"/>
    </source>
</evidence>
<gene>
    <name evidence="3" type="ORF">GCM10007301_39180</name>
</gene>
<keyword evidence="2" id="KW-0472">Membrane</keyword>
<evidence type="ECO:0000313" key="3">
    <source>
        <dbReference type="EMBL" id="GGF75440.1"/>
    </source>
</evidence>
<reference evidence="3" key="2">
    <citation type="submission" date="2020-09" db="EMBL/GenBank/DDBJ databases">
        <authorList>
            <person name="Sun Q."/>
            <person name="Sedlacek I."/>
        </authorList>
    </citation>
    <scope>NUCLEOTIDE SEQUENCE</scope>
    <source>
        <strain evidence="3">CCM 7897</strain>
    </source>
</reference>
<keyword evidence="2" id="KW-0812">Transmembrane</keyword>
<evidence type="ECO:0008006" key="5">
    <source>
        <dbReference type="Google" id="ProtNLM"/>
    </source>
</evidence>
<feature type="transmembrane region" description="Helical" evidence="2">
    <location>
        <begin position="73"/>
        <end position="93"/>
    </location>
</feature>
<feature type="transmembrane region" description="Helical" evidence="2">
    <location>
        <begin position="32"/>
        <end position="61"/>
    </location>
</feature>
<dbReference type="RefSeq" id="WP_188581717.1">
    <property type="nucleotide sequence ID" value="NZ_BMCT01000006.1"/>
</dbReference>
<evidence type="ECO:0000256" key="2">
    <source>
        <dbReference type="SAM" id="Phobius"/>
    </source>
</evidence>
<keyword evidence="2" id="KW-1133">Transmembrane helix</keyword>
<dbReference type="EMBL" id="BMCT01000006">
    <property type="protein sequence ID" value="GGF75440.1"/>
    <property type="molecule type" value="Genomic_DNA"/>
</dbReference>
<dbReference type="AlphaFoldDB" id="A0A917FGI6"/>